<gene>
    <name evidence="1" type="ORF">CEPIT_LOCUS25660</name>
</gene>
<evidence type="ECO:0008006" key="3">
    <source>
        <dbReference type="Google" id="ProtNLM"/>
    </source>
</evidence>
<accession>A0AAV0EKR6</accession>
<name>A0AAV0EKR6_9ASTE</name>
<keyword evidence="2" id="KW-1185">Reference proteome</keyword>
<evidence type="ECO:0000313" key="2">
    <source>
        <dbReference type="Proteomes" id="UP001152523"/>
    </source>
</evidence>
<dbReference type="EMBL" id="CAMAPF010000933">
    <property type="protein sequence ID" value="CAH9124004.1"/>
    <property type="molecule type" value="Genomic_DNA"/>
</dbReference>
<dbReference type="AlphaFoldDB" id="A0AAV0EKR6"/>
<comment type="caution">
    <text evidence="1">The sequence shown here is derived from an EMBL/GenBank/DDBJ whole genome shotgun (WGS) entry which is preliminary data.</text>
</comment>
<organism evidence="1 2">
    <name type="scientific">Cuscuta epithymum</name>
    <dbReference type="NCBI Taxonomy" id="186058"/>
    <lineage>
        <taxon>Eukaryota</taxon>
        <taxon>Viridiplantae</taxon>
        <taxon>Streptophyta</taxon>
        <taxon>Embryophyta</taxon>
        <taxon>Tracheophyta</taxon>
        <taxon>Spermatophyta</taxon>
        <taxon>Magnoliopsida</taxon>
        <taxon>eudicotyledons</taxon>
        <taxon>Gunneridae</taxon>
        <taxon>Pentapetalae</taxon>
        <taxon>asterids</taxon>
        <taxon>lamiids</taxon>
        <taxon>Solanales</taxon>
        <taxon>Convolvulaceae</taxon>
        <taxon>Cuscuteae</taxon>
        <taxon>Cuscuta</taxon>
        <taxon>Cuscuta subgen. Cuscuta</taxon>
    </lineage>
</organism>
<protein>
    <recommendedName>
        <fullName evidence="3">Reverse transcriptase zinc-binding domain-containing protein</fullName>
    </recommendedName>
</protein>
<evidence type="ECO:0000313" key="1">
    <source>
        <dbReference type="EMBL" id="CAH9124004.1"/>
    </source>
</evidence>
<proteinExistence type="predicted"/>
<reference evidence="1" key="1">
    <citation type="submission" date="2022-07" db="EMBL/GenBank/DDBJ databases">
        <authorList>
            <person name="Macas J."/>
            <person name="Novak P."/>
            <person name="Neumann P."/>
        </authorList>
    </citation>
    <scope>NUCLEOTIDE SEQUENCE</scope>
</reference>
<sequence length="119" mass="13801">MDRACTFCYTHIETVAHLFFQCPNTGKIWNEICLWLGVKQHITTLAAAVKCFKKFYAGARIKSKAVRIAMCCTVHTIWKARNKLVFEKKATPSNEIFLQIKLLTYKVLYSLYPPDFITF</sequence>
<dbReference type="Proteomes" id="UP001152523">
    <property type="component" value="Unassembled WGS sequence"/>
</dbReference>